<dbReference type="STRING" id="42253.NITMOv2_0763"/>
<sequence length="113" mass="12477">MPRPETHRMLMAVLLGAGLFLVPVTTWGGEAVWIDEITALVTDHQEWARSEARDGAYYPYLAQLMAVRLAASSTVRRKGGMNDAAARESDLRVRPRRLWIAGPSVLSCAGRGR</sequence>
<dbReference type="AlphaFoldDB" id="A0A0K2G8L2"/>
<evidence type="ECO:0000313" key="1">
    <source>
        <dbReference type="EMBL" id="ALA57199.1"/>
    </source>
</evidence>
<accession>A0A0K2G8L2</accession>
<evidence type="ECO:0000313" key="2">
    <source>
        <dbReference type="Proteomes" id="UP000069205"/>
    </source>
</evidence>
<gene>
    <name evidence="1" type="ORF">NITMOv2_0763</name>
</gene>
<organism evidence="1 2">
    <name type="scientific">Nitrospira moscoviensis</name>
    <dbReference type="NCBI Taxonomy" id="42253"/>
    <lineage>
        <taxon>Bacteria</taxon>
        <taxon>Pseudomonadati</taxon>
        <taxon>Nitrospirota</taxon>
        <taxon>Nitrospiria</taxon>
        <taxon>Nitrospirales</taxon>
        <taxon>Nitrospiraceae</taxon>
        <taxon>Nitrospira</taxon>
    </lineage>
</organism>
<dbReference type="Proteomes" id="UP000069205">
    <property type="component" value="Chromosome"/>
</dbReference>
<dbReference type="EMBL" id="CP011801">
    <property type="protein sequence ID" value="ALA57199.1"/>
    <property type="molecule type" value="Genomic_DNA"/>
</dbReference>
<keyword evidence="2" id="KW-1185">Reference proteome</keyword>
<dbReference type="KEGG" id="nmv:NITMOv2_0763"/>
<proteinExistence type="predicted"/>
<protein>
    <submittedName>
        <fullName evidence="1">Uncharacterized protein</fullName>
    </submittedName>
</protein>
<reference evidence="1 2" key="1">
    <citation type="journal article" date="2015" name="Proc. Natl. Acad. Sci. U.S.A.">
        <title>Expanded metabolic versatility of ubiquitous nitrite-oxidizing bacteria from the genus Nitrospira.</title>
        <authorList>
            <person name="Koch H."/>
            <person name="Lucker S."/>
            <person name="Albertsen M."/>
            <person name="Kitzinger K."/>
            <person name="Herbold C."/>
            <person name="Spieck E."/>
            <person name="Nielsen P.H."/>
            <person name="Wagner M."/>
            <person name="Daims H."/>
        </authorList>
    </citation>
    <scope>NUCLEOTIDE SEQUENCE [LARGE SCALE GENOMIC DNA]</scope>
    <source>
        <strain evidence="1 2">NSP M-1</strain>
    </source>
</reference>
<name>A0A0K2G8L2_NITMO</name>